<keyword evidence="3 7" id="KW-0347">Helicase</keyword>
<dbReference type="GO" id="GO:0005829">
    <property type="term" value="C:cytosol"/>
    <property type="evidence" value="ECO:0007669"/>
    <property type="project" value="TreeGrafter"/>
</dbReference>
<dbReference type="STRING" id="1499967.U27_03133"/>
<dbReference type="CDD" id="cd00268">
    <property type="entry name" value="DEADc"/>
    <property type="match status" value="1"/>
</dbReference>
<protein>
    <recommendedName>
        <fullName evidence="14">DEAD/DEAH box helicase domain protein</fullName>
    </recommendedName>
</protein>
<reference evidence="12 13" key="1">
    <citation type="journal article" date="2015" name="PeerJ">
        <title>First genomic representation of candidate bacterial phylum KSB3 points to enhanced environmental sensing as a trigger of wastewater bulking.</title>
        <authorList>
            <person name="Sekiguchi Y."/>
            <person name="Ohashi A."/>
            <person name="Parks D.H."/>
            <person name="Yamauchi T."/>
            <person name="Tyson G.W."/>
            <person name="Hugenholtz P."/>
        </authorList>
    </citation>
    <scope>NUCLEOTIDE SEQUENCE [LARGE SCALE GENOMIC DNA]</scope>
</reference>
<dbReference type="GO" id="GO:0003724">
    <property type="term" value="F:RNA helicase activity"/>
    <property type="evidence" value="ECO:0007669"/>
    <property type="project" value="InterPro"/>
</dbReference>
<evidence type="ECO:0000256" key="5">
    <source>
        <dbReference type="ARBA" id="ARBA00038437"/>
    </source>
</evidence>
<dbReference type="PROSITE" id="PS51194">
    <property type="entry name" value="HELICASE_CTER"/>
    <property type="match status" value="1"/>
</dbReference>
<sequence>MRTFEELGITSEVLKGIQELGFDQPMPIQEQVIPVLLETEGDLIGLAQTGTGKTAAFGLPIIQQIDAAKTTPQALILAPTRELCLQIVGDLKNFAKYLPDIQIVAVYGGADIERQRKALKKGAQIIVATPGRMNDFLNKRKAVNLADVRTVVLDEADEMLDMGFKEELDAILEQTPPSKNTLLFSATMPAEVLAISKNYMRNPREIAVGPRNAGAENVEHFCYPVHSKDRYLALKRIVDIHPEIYGIIFCRTRQETKEIAEKLMQDGYNADALHGDLSQAQRETVMHKFRIKHLQMLVATDVAARGLDVKDITHIINYNLPDENDVYIHRSGRTGRAGQEGTSIAIVNLKEKYKIKHIEAKLKKKFSMKTVPSGDEVCAKQVLYLVDKLEKIEVDHKAIDKFLPAVYEKLAWLSREDLIKHFVSLEFNRFLDYYKDIEDLNPPEEPQERKARKKKDFSDKRPDRRSDKRGENRVAEEGFTRFFINLGFKDSVGPRDLIGLINRCTRKRDIEIGRIDLMKSFSFFEADERFSHTILSGFKGIEYNGREVVVQIAQEDPSLQSNNTKKKDQKPSSHRQRSRKKK</sequence>
<keyword evidence="1 7" id="KW-0547">Nucleotide-binding</keyword>
<dbReference type="InterPro" id="IPR005580">
    <property type="entry name" value="DbpA/CsdA_RNA-bd_dom"/>
</dbReference>
<dbReference type="SUPFAM" id="SSF52540">
    <property type="entry name" value="P-loop containing nucleoside triphosphate hydrolases"/>
    <property type="match status" value="1"/>
</dbReference>
<dbReference type="InterPro" id="IPR001650">
    <property type="entry name" value="Helicase_C-like"/>
</dbReference>
<feature type="short sequence motif" description="Q motif" evidence="6">
    <location>
        <begin position="2"/>
        <end position="30"/>
    </location>
</feature>
<evidence type="ECO:0000259" key="9">
    <source>
        <dbReference type="PROSITE" id="PS51192"/>
    </source>
</evidence>
<evidence type="ECO:0000256" key="2">
    <source>
        <dbReference type="ARBA" id="ARBA00022801"/>
    </source>
</evidence>
<dbReference type="Proteomes" id="UP000030661">
    <property type="component" value="Unassembled WGS sequence"/>
</dbReference>
<name>A0A081BV16_VECG1</name>
<dbReference type="InterPro" id="IPR011545">
    <property type="entry name" value="DEAD/DEAH_box_helicase_dom"/>
</dbReference>
<feature type="domain" description="Helicase C-terminal" evidence="10">
    <location>
        <begin position="236"/>
        <end position="378"/>
    </location>
</feature>
<feature type="compositionally biased region" description="Basic residues" evidence="8">
    <location>
        <begin position="572"/>
        <end position="582"/>
    </location>
</feature>
<dbReference type="PROSITE" id="PS51192">
    <property type="entry name" value="HELICASE_ATP_BIND_1"/>
    <property type="match status" value="1"/>
</dbReference>
<dbReference type="InterPro" id="IPR050079">
    <property type="entry name" value="DEAD_box_RNA_helicase"/>
</dbReference>
<evidence type="ECO:0000256" key="6">
    <source>
        <dbReference type="PROSITE-ProRule" id="PRU00552"/>
    </source>
</evidence>
<dbReference type="InterPro" id="IPR000629">
    <property type="entry name" value="RNA-helicase_DEAD-box_CS"/>
</dbReference>
<dbReference type="Gene3D" id="3.40.50.300">
    <property type="entry name" value="P-loop containing nucleotide triphosphate hydrolases"/>
    <property type="match status" value="2"/>
</dbReference>
<dbReference type="Pfam" id="PF03880">
    <property type="entry name" value="DbpA"/>
    <property type="match status" value="1"/>
</dbReference>
<accession>A0A081BV16</accession>
<dbReference type="PANTHER" id="PTHR47959:SF13">
    <property type="entry name" value="ATP-DEPENDENT RNA HELICASE RHLE"/>
    <property type="match status" value="1"/>
</dbReference>
<dbReference type="Gene3D" id="3.30.70.330">
    <property type="match status" value="1"/>
</dbReference>
<feature type="domain" description="Helicase ATP-binding" evidence="9">
    <location>
        <begin position="34"/>
        <end position="206"/>
    </location>
</feature>
<keyword evidence="2 7" id="KW-0378">Hydrolase</keyword>
<dbReference type="Pfam" id="PF00271">
    <property type="entry name" value="Helicase_C"/>
    <property type="match status" value="1"/>
</dbReference>
<dbReference type="GO" id="GO:0003676">
    <property type="term" value="F:nucleic acid binding"/>
    <property type="evidence" value="ECO:0007669"/>
    <property type="project" value="InterPro"/>
</dbReference>
<keyword evidence="13" id="KW-1185">Reference proteome</keyword>
<dbReference type="SMART" id="SM00490">
    <property type="entry name" value="HELICc"/>
    <property type="match status" value="1"/>
</dbReference>
<evidence type="ECO:0000256" key="8">
    <source>
        <dbReference type="SAM" id="MobiDB-lite"/>
    </source>
</evidence>
<evidence type="ECO:0000256" key="1">
    <source>
        <dbReference type="ARBA" id="ARBA00022741"/>
    </source>
</evidence>
<feature type="region of interest" description="Disordered" evidence="8">
    <location>
        <begin position="442"/>
        <end position="472"/>
    </location>
</feature>
<gene>
    <name evidence="12" type="ORF">U27_03133</name>
</gene>
<dbReference type="PROSITE" id="PS00039">
    <property type="entry name" value="DEAD_ATP_HELICASE"/>
    <property type="match status" value="1"/>
</dbReference>
<dbReference type="GO" id="GO:0005524">
    <property type="term" value="F:ATP binding"/>
    <property type="evidence" value="ECO:0007669"/>
    <property type="project" value="UniProtKB-KW"/>
</dbReference>
<proteinExistence type="inferred from homology"/>
<evidence type="ECO:0000313" key="13">
    <source>
        <dbReference type="Proteomes" id="UP000030661"/>
    </source>
</evidence>
<evidence type="ECO:0000313" key="12">
    <source>
        <dbReference type="EMBL" id="GAK56171.1"/>
    </source>
</evidence>
<dbReference type="CDD" id="cd18787">
    <property type="entry name" value="SF2_C_DEAD"/>
    <property type="match status" value="1"/>
</dbReference>
<dbReference type="InterPro" id="IPR027417">
    <property type="entry name" value="P-loop_NTPase"/>
</dbReference>
<keyword evidence="4 7" id="KW-0067">ATP-binding</keyword>
<dbReference type="CDD" id="cd12252">
    <property type="entry name" value="RRM_DbpA"/>
    <property type="match status" value="1"/>
</dbReference>
<organism evidence="12 13">
    <name type="scientific">Vecturithrix granuli</name>
    <dbReference type="NCBI Taxonomy" id="1499967"/>
    <lineage>
        <taxon>Bacteria</taxon>
        <taxon>Candidatus Moduliflexota</taxon>
        <taxon>Candidatus Vecturitrichia</taxon>
        <taxon>Candidatus Vecturitrichales</taxon>
        <taxon>Candidatus Vecturitrichaceae</taxon>
        <taxon>Candidatus Vecturithrix</taxon>
    </lineage>
</organism>
<evidence type="ECO:0000259" key="10">
    <source>
        <dbReference type="PROSITE" id="PS51194"/>
    </source>
</evidence>
<dbReference type="PANTHER" id="PTHR47959">
    <property type="entry name" value="ATP-DEPENDENT RNA HELICASE RHLE-RELATED"/>
    <property type="match status" value="1"/>
</dbReference>
<evidence type="ECO:0000256" key="3">
    <source>
        <dbReference type="ARBA" id="ARBA00022806"/>
    </source>
</evidence>
<dbReference type="InterPro" id="IPR044742">
    <property type="entry name" value="DEAD/DEAH_RhlB"/>
</dbReference>
<dbReference type="eggNOG" id="COG0513">
    <property type="taxonomic scope" value="Bacteria"/>
</dbReference>
<dbReference type="EMBL" id="DF820464">
    <property type="protein sequence ID" value="GAK56171.1"/>
    <property type="molecule type" value="Genomic_DNA"/>
</dbReference>
<dbReference type="InterPro" id="IPR012677">
    <property type="entry name" value="Nucleotide-bd_a/b_plait_sf"/>
</dbReference>
<dbReference type="InterPro" id="IPR014001">
    <property type="entry name" value="Helicase_ATP-bd"/>
</dbReference>
<dbReference type="Pfam" id="PF00270">
    <property type="entry name" value="DEAD"/>
    <property type="match status" value="1"/>
</dbReference>
<dbReference type="AlphaFoldDB" id="A0A081BV16"/>
<comment type="similarity">
    <text evidence="5 7">Belongs to the DEAD box helicase family.</text>
</comment>
<evidence type="ECO:0008006" key="14">
    <source>
        <dbReference type="Google" id="ProtNLM"/>
    </source>
</evidence>
<feature type="region of interest" description="Disordered" evidence="8">
    <location>
        <begin position="554"/>
        <end position="582"/>
    </location>
</feature>
<dbReference type="InterPro" id="IPR014014">
    <property type="entry name" value="RNA_helicase_DEAD_Q_motif"/>
</dbReference>
<dbReference type="GO" id="GO:0016787">
    <property type="term" value="F:hydrolase activity"/>
    <property type="evidence" value="ECO:0007669"/>
    <property type="project" value="UniProtKB-KW"/>
</dbReference>
<dbReference type="SMART" id="SM00487">
    <property type="entry name" value="DEXDc"/>
    <property type="match status" value="1"/>
</dbReference>
<evidence type="ECO:0000259" key="11">
    <source>
        <dbReference type="PROSITE" id="PS51195"/>
    </source>
</evidence>
<dbReference type="PROSITE" id="PS51195">
    <property type="entry name" value="Q_MOTIF"/>
    <property type="match status" value="1"/>
</dbReference>
<feature type="compositionally biased region" description="Basic and acidic residues" evidence="8">
    <location>
        <begin position="456"/>
        <end position="472"/>
    </location>
</feature>
<evidence type="ECO:0000256" key="4">
    <source>
        <dbReference type="ARBA" id="ARBA00022840"/>
    </source>
</evidence>
<dbReference type="HOGENOM" id="CLU_003041_21_1_0"/>
<feature type="domain" description="DEAD-box RNA helicase Q" evidence="11">
    <location>
        <begin position="2"/>
        <end position="30"/>
    </location>
</feature>
<evidence type="ECO:0000256" key="7">
    <source>
        <dbReference type="RuleBase" id="RU000492"/>
    </source>
</evidence>